<dbReference type="InterPro" id="IPR050987">
    <property type="entry name" value="AtrR-like"/>
</dbReference>
<protein>
    <recommendedName>
        <fullName evidence="4">Transcription factor domain-containing protein</fullName>
    </recommendedName>
</protein>
<evidence type="ECO:0000256" key="1">
    <source>
        <dbReference type="ARBA" id="ARBA00023242"/>
    </source>
</evidence>
<evidence type="ECO:0000313" key="2">
    <source>
        <dbReference type="EMBL" id="CAH0028159.1"/>
    </source>
</evidence>
<dbReference type="GO" id="GO:0003700">
    <property type="term" value="F:DNA-binding transcription factor activity"/>
    <property type="evidence" value="ECO:0007669"/>
    <property type="project" value="InterPro"/>
</dbReference>
<dbReference type="CDD" id="cd12148">
    <property type="entry name" value="fungal_TF_MHR"/>
    <property type="match status" value="1"/>
</dbReference>
<evidence type="ECO:0000313" key="3">
    <source>
        <dbReference type="Proteomes" id="UP000696573"/>
    </source>
</evidence>
<comment type="caution">
    <text evidence="2">The sequence shown here is derived from an EMBL/GenBank/DDBJ whole genome shotgun (WGS) entry which is preliminary data.</text>
</comment>
<organism evidence="2 3">
    <name type="scientific">Clonostachys rhizophaga</name>
    <dbReference type="NCBI Taxonomy" id="160324"/>
    <lineage>
        <taxon>Eukaryota</taxon>
        <taxon>Fungi</taxon>
        <taxon>Dikarya</taxon>
        <taxon>Ascomycota</taxon>
        <taxon>Pezizomycotina</taxon>
        <taxon>Sordariomycetes</taxon>
        <taxon>Hypocreomycetidae</taxon>
        <taxon>Hypocreales</taxon>
        <taxon>Bionectriaceae</taxon>
        <taxon>Clonostachys</taxon>
    </lineage>
</organism>
<dbReference type="OrthoDB" id="2399539at2759"/>
<sequence>MSNTVLADIIPSDIQQLETQLRSLEQVVHQLHSVQGQGDLASAGGLGVSPFGGDTYGNSQTIDGIAQSSPASTASPLKPLASIPLSVLNESTHDSFTGSFSSVKLLSLLANTGNASPIFSSGPTRQECSKGESHYVITRLISVVNHGLSSSHLDNYFHAFHLNYPLLDQAEVRRNWDHLLSFTHEVEVEGQNEELYSSLGFLIVYMVIAISLLLEHRPDSKNLANQIYSGTIQLLSAPSSVLLNTRLLRHAGDETYIVQFIFLLALYRLLDPSGGSAWQLARYAMDTSVMFGFHRLSRNTHGFSHSNDDFLSRGLIARKEVTLWSCFCLLRSVAEFSLLILSLQKQAYQAVYRDLSALLDRSCGVQPGDIDPLPSPYSRAPSYIHAFMRHMVEYHQIQAHLSRKRSEDAFQYIAVLRRWRAATPSSLDLDRASGATPGRSLSQLTEPELSQHWDSWYYRGILECIDVHTQHHHAAASLAVKGCLFFLGLTAEISMKKSGVRWDTAIFYFSVGVILANLSAKQVVAGARKDLAEIVTALSRCSDILSVYLADLPILAPYSRLWYQFSSEIAVLLNTRLVRTEIYGATLLRTN</sequence>
<keyword evidence="3" id="KW-1185">Reference proteome</keyword>
<dbReference type="PANTHER" id="PTHR46910">
    <property type="entry name" value="TRANSCRIPTION FACTOR PDR1"/>
    <property type="match status" value="1"/>
</dbReference>
<dbReference type="AlphaFoldDB" id="A0A9N9VRL8"/>
<reference evidence="2" key="1">
    <citation type="submission" date="2021-10" db="EMBL/GenBank/DDBJ databases">
        <authorList>
            <person name="Piombo E."/>
        </authorList>
    </citation>
    <scope>NUCLEOTIDE SEQUENCE</scope>
</reference>
<keyword evidence="1" id="KW-0539">Nucleus</keyword>
<dbReference type="EMBL" id="CABFNQ020000730">
    <property type="protein sequence ID" value="CAH0028159.1"/>
    <property type="molecule type" value="Genomic_DNA"/>
</dbReference>
<dbReference type="PANTHER" id="PTHR46910:SF1">
    <property type="entry name" value="MISCELLANEOUS ZN(II)2CYS6 TRANSCRIPTION FACTOR (EUROFUNG)-RELATED"/>
    <property type="match status" value="1"/>
</dbReference>
<gene>
    <name evidence="2" type="ORF">CRHIZ90672A_00002134</name>
</gene>
<proteinExistence type="predicted"/>
<dbReference type="Proteomes" id="UP000696573">
    <property type="component" value="Unassembled WGS sequence"/>
</dbReference>
<evidence type="ECO:0008006" key="4">
    <source>
        <dbReference type="Google" id="ProtNLM"/>
    </source>
</evidence>
<accession>A0A9N9VRL8</accession>
<name>A0A9N9VRL8_9HYPO</name>